<dbReference type="RefSeq" id="WP_206252635.1">
    <property type="nucleotide sequence ID" value="NZ_CP071060.1"/>
</dbReference>
<protein>
    <recommendedName>
        <fullName evidence="4">DUF2726 domain-containing protein</fullName>
    </recommendedName>
</protein>
<proteinExistence type="predicted"/>
<evidence type="ECO:0000313" key="2">
    <source>
        <dbReference type="EMBL" id="QSI75256.1"/>
    </source>
</evidence>
<feature type="compositionally biased region" description="Polar residues" evidence="1">
    <location>
        <begin position="61"/>
        <end position="71"/>
    </location>
</feature>
<accession>A0ABX7M2Z1</accession>
<feature type="region of interest" description="Disordered" evidence="1">
    <location>
        <begin position="53"/>
        <end position="73"/>
    </location>
</feature>
<sequence>MKVFSYLLFLGFVVLGVWSVRRCMRAIQVSRMHASSREEQFLLAASADLGGPNKAPDAAPNTVQPPKTNKASPMETELLAREERLVYLLLKVALPEFEVLTHVSSAKLLPRGEHLGLAVLDFVVCRKDFRPVAVVVLDRAGEPSHPARSRALAELAGTGVKLAHWRVEQLPGRTAVRNWVLDDAVPGERRFAA</sequence>
<evidence type="ECO:0000256" key="1">
    <source>
        <dbReference type="SAM" id="MobiDB-lite"/>
    </source>
</evidence>
<dbReference type="EMBL" id="CP071060">
    <property type="protein sequence ID" value="QSI75256.1"/>
    <property type="molecule type" value="Genomic_DNA"/>
</dbReference>
<dbReference type="Proteomes" id="UP000663570">
    <property type="component" value="Chromosome"/>
</dbReference>
<organism evidence="2 3">
    <name type="scientific">Niveibacterium microcysteis</name>
    <dbReference type="NCBI Taxonomy" id="2811415"/>
    <lineage>
        <taxon>Bacteria</taxon>
        <taxon>Pseudomonadati</taxon>
        <taxon>Pseudomonadota</taxon>
        <taxon>Betaproteobacteria</taxon>
        <taxon>Rhodocyclales</taxon>
        <taxon>Rhodocyclaceae</taxon>
        <taxon>Niveibacterium</taxon>
    </lineage>
</organism>
<evidence type="ECO:0008006" key="4">
    <source>
        <dbReference type="Google" id="ProtNLM"/>
    </source>
</evidence>
<gene>
    <name evidence="2" type="ORF">JY500_12065</name>
</gene>
<reference evidence="2 3" key="1">
    <citation type="submission" date="2021-02" db="EMBL/GenBank/DDBJ databases">
        <title>Niveibacterium changnyeongensis HC41.</title>
        <authorList>
            <person name="Kang M."/>
        </authorList>
    </citation>
    <scope>NUCLEOTIDE SEQUENCE [LARGE SCALE GENOMIC DNA]</scope>
    <source>
        <strain evidence="2 3">HC41</strain>
    </source>
</reference>
<evidence type="ECO:0000313" key="3">
    <source>
        <dbReference type="Proteomes" id="UP000663570"/>
    </source>
</evidence>
<keyword evidence="3" id="KW-1185">Reference proteome</keyword>
<name>A0ABX7M2Z1_9RHOO</name>